<dbReference type="EMBL" id="MRZV01000936">
    <property type="protein sequence ID" value="PIK42418.1"/>
    <property type="molecule type" value="Genomic_DNA"/>
</dbReference>
<sequence>MEPVAFDEDRVSQLMQHMYSIKDIRAQTLQLEKLKVKVLEQCQEMKSEEGRFYDYKNELEVLEEERLAHVEELRQIHADMKAMETVIEEADEDRNRSLELAWNVFKEYNTLKETVNEGRYQLGLEEITPVSVGGDVIDKHYFKRMRSAFKKESNKMESRVTRERIVDDESNQKPNIFSIPSTSTSTSVLKVQIPPMKICQSCQQPIHRNAPVCPLCKAKNKSRHPKKVKRKHDDGENSA</sequence>
<dbReference type="Proteomes" id="UP000230750">
    <property type="component" value="Unassembled WGS sequence"/>
</dbReference>
<reference evidence="4 5" key="1">
    <citation type="journal article" date="2017" name="PLoS Biol.">
        <title>The sea cucumber genome provides insights into morphological evolution and visceral regeneration.</title>
        <authorList>
            <person name="Zhang X."/>
            <person name="Sun L."/>
            <person name="Yuan J."/>
            <person name="Sun Y."/>
            <person name="Gao Y."/>
            <person name="Zhang L."/>
            <person name="Li S."/>
            <person name="Dai H."/>
            <person name="Hamel J.F."/>
            <person name="Liu C."/>
            <person name="Yu Y."/>
            <person name="Liu S."/>
            <person name="Lin W."/>
            <person name="Guo K."/>
            <person name="Jin S."/>
            <person name="Xu P."/>
            <person name="Storey K.B."/>
            <person name="Huan P."/>
            <person name="Zhang T."/>
            <person name="Zhou Y."/>
            <person name="Zhang J."/>
            <person name="Lin C."/>
            <person name="Li X."/>
            <person name="Xing L."/>
            <person name="Huo D."/>
            <person name="Sun M."/>
            <person name="Wang L."/>
            <person name="Mercier A."/>
            <person name="Li F."/>
            <person name="Yang H."/>
            <person name="Xiang J."/>
        </authorList>
    </citation>
    <scope>NUCLEOTIDE SEQUENCE [LARGE SCALE GENOMIC DNA]</scope>
    <source>
        <strain evidence="4">Shaxun</strain>
        <tissue evidence="4">Muscle</tissue>
    </source>
</reference>
<feature type="compositionally biased region" description="Basic residues" evidence="2">
    <location>
        <begin position="218"/>
        <end position="230"/>
    </location>
</feature>
<feature type="coiled-coil region" evidence="1">
    <location>
        <begin position="45"/>
        <end position="93"/>
    </location>
</feature>
<feature type="domain" description="C4H2-type" evidence="3">
    <location>
        <begin position="191"/>
        <end position="233"/>
    </location>
</feature>
<dbReference type="AlphaFoldDB" id="A0A2G8K335"/>
<dbReference type="PANTHER" id="PTHR31058:SF2">
    <property type="entry name" value="ZINC FINGER C4H2 DOMAIN-CONTAINING PROTEIN"/>
    <property type="match status" value="1"/>
</dbReference>
<keyword evidence="1" id="KW-0175">Coiled coil</keyword>
<dbReference type="InterPro" id="IPR044069">
    <property type="entry name" value="ZF_C4H2"/>
</dbReference>
<evidence type="ECO:0000259" key="3">
    <source>
        <dbReference type="PROSITE" id="PS51896"/>
    </source>
</evidence>
<proteinExistence type="predicted"/>
<keyword evidence="5" id="KW-1185">Reference proteome</keyword>
<gene>
    <name evidence="4" type="ORF">BSL78_20714</name>
</gene>
<evidence type="ECO:0000313" key="5">
    <source>
        <dbReference type="Proteomes" id="UP000230750"/>
    </source>
</evidence>
<dbReference type="GO" id="GO:0005634">
    <property type="term" value="C:nucleus"/>
    <property type="evidence" value="ECO:0007669"/>
    <property type="project" value="TreeGrafter"/>
</dbReference>
<accession>A0A2G8K335</accession>
<dbReference type="STRING" id="307972.A0A2G8K335"/>
<evidence type="ECO:0000256" key="2">
    <source>
        <dbReference type="SAM" id="MobiDB-lite"/>
    </source>
</evidence>
<organism evidence="4 5">
    <name type="scientific">Stichopus japonicus</name>
    <name type="common">Sea cucumber</name>
    <dbReference type="NCBI Taxonomy" id="307972"/>
    <lineage>
        <taxon>Eukaryota</taxon>
        <taxon>Metazoa</taxon>
        <taxon>Echinodermata</taxon>
        <taxon>Eleutherozoa</taxon>
        <taxon>Echinozoa</taxon>
        <taxon>Holothuroidea</taxon>
        <taxon>Aspidochirotacea</taxon>
        <taxon>Aspidochirotida</taxon>
        <taxon>Stichopodidae</taxon>
        <taxon>Apostichopus</taxon>
    </lineage>
</organism>
<dbReference type="PANTHER" id="PTHR31058">
    <property type="entry name" value="ZINC FINGER C4H2 DOMAIN-CONTAINING PROTEIN"/>
    <property type="match status" value="1"/>
</dbReference>
<evidence type="ECO:0000256" key="1">
    <source>
        <dbReference type="SAM" id="Coils"/>
    </source>
</evidence>
<evidence type="ECO:0000313" key="4">
    <source>
        <dbReference type="EMBL" id="PIK42418.1"/>
    </source>
</evidence>
<dbReference type="InterPro" id="IPR018482">
    <property type="entry name" value="Znf-C4H2"/>
</dbReference>
<protein>
    <submittedName>
        <fullName evidence="4">Putative zinc finger C4H2 domain-containing protein-like isoform X1</fullName>
    </submittedName>
</protein>
<feature type="region of interest" description="Disordered" evidence="2">
    <location>
        <begin position="218"/>
        <end position="239"/>
    </location>
</feature>
<dbReference type="Pfam" id="PF10146">
    <property type="entry name" value="zf-C4H2"/>
    <property type="match status" value="1"/>
</dbReference>
<name>A0A2G8K335_STIJA</name>
<dbReference type="OrthoDB" id="20865at2759"/>
<dbReference type="GO" id="GO:0045666">
    <property type="term" value="P:positive regulation of neuron differentiation"/>
    <property type="evidence" value="ECO:0007669"/>
    <property type="project" value="TreeGrafter"/>
</dbReference>
<dbReference type="PROSITE" id="PS51896">
    <property type="entry name" value="ZF_C4H2"/>
    <property type="match status" value="1"/>
</dbReference>
<comment type="caution">
    <text evidence="4">The sequence shown here is derived from an EMBL/GenBank/DDBJ whole genome shotgun (WGS) entry which is preliminary data.</text>
</comment>